<feature type="compositionally biased region" description="Polar residues" evidence="1">
    <location>
        <begin position="646"/>
        <end position="664"/>
    </location>
</feature>
<dbReference type="InterPro" id="IPR040976">
    <property type="entry name" value="Pkinase_fungal"/>
</dbReference>
<dbReference type="EMBL" id="KV722355">
    <property type="protein sequence ID" value="OCH93421.1"/>
    <property type="molecule type" value="Genomic_DNA"/>
</dbReference>
<feature type="region of interest" description="Disordered" evidence="1">
    <location>
        <begin position="15"/>
        <end position="47"/>
    </location>
</feature>
<feature type="domain" description="Fungal-type protein kinase" evidence="2">
    <location>
        <begin position="494"/>
        <end position="572"/>
    </location>
</feature>
<dbReference type="SUPFAM" id="SSF56112">
    <property type="entry name" value="Protein kinase-like (PK-like)"/>
    <property type="match status" value="1"/>
</dbReference>
<sequence>MDEAFPVDKAIAPLLSELPPTHPNPVVTPNRHATSEPTKGNTPRKSNMLWANQSGKWVDGRVLQHIQDEFGNNCSNGCPLLQFFEQVLKVKPADIPTGKSYHISAKLIKKYCHASGKSASRHEKTTYAPFIAIIQSLIKQTGLPPGSFSLKALGDVVAFVFEVKNHFSSRSHGIPGKKDLEIILEFPQAQTPGDGGDQDVEKLYEALYDEGEDVEEPQVVAQASKGKDKAKKSVNKGKKRSAPAGKGVGSDKKRAKTMSGYVTQAVPQLDPHALQTSKYLNNLLSHNIRSHGISILLSHTRITMFYCDRVGVIISKTFDFLEQPQYLLLLAIAIATASLQTLGVSSLVQFPNSKFTTYKGASLTLTNPTGTNEKGRGEVINGTVEFDLDVTANRKIITNLGAMGRCTTVVPLKVRPQWVGRFGSSDVVGKIGWPLQKSKPEDETIRELRRRMRENSQAASYLQHIPELKCSLRQSMEDMGVPRAFMGKYIVEKLTRECQVLIMPVYLPLWRVNSIHEFKKVFTGAVRGHHWAWEVGNILHRDISATNVMFYRTDGTVVGVLNDWDLAVDKKDLRTIQFDLDAEIEMLDDKGHPKGDGLEERTRSSGAQNRPSDKQKRVSSTRQSQSSSARAESPSVRAQKMKASKQRFSQGNSSSQVETPSLLLTRQRKASHTLQSTRMSARASLSEKAARPDTTQTSKLLKDNDTDLPRKTGTGPFMALEVLRTSITPYHRYRFDLESFFYVLVWFCVGFDPKTQMEPPGIDSWQLRDFDILEDVKVRFLRDPQARKKLFNTAVDSRYFALLELWASRFSTMFNKIRLQSDQLLAELAEHMLISHKNKKAQKNSREKMQKLAADRELIVTFEEFMKVLELSESEQDEGDADQEGGGDGATEETDEDDETGEADETEQTGETGETDEDEDAEDAN</sequence>
<feature type="region of interest" description="Disordered" evidence="1">
    <location>
        <begin position="217"/>
        <end position="254"/>
    </location>
</feature>
<accession>A0A8E2DPL7</accession>
<evidence type="ECO:0000256" key="1">
    <source>
        <dbReference type="SAM" id="MobiDB-lite"/>
    </source>
</evidence>
<dbReference type="PANTHER" id="PTHR38248:SF2">
    <property type="entry name" value="FUNK1 11"/>
    <property type="match status" value="1"/>
</dbReference>
<feature type="compositionally biased region" description="Polar residues" evidence="1">
    <location>
        <begin position="31"/>
        <end position="47"/>
    </location>
</feature>
<proteinExistence type="predicted"/>
<dbReference type="Pfam" id="PF17667">
    <property type="entry name" value="Pkinase_fungal"/>
    <property type="match status" value="3"/>
</dbReference>
<feature type="compositionally biased region" description="Basic residues" evidence="1">
    <location>
        <begin position="228"/>
        <end position="241"/>
    </location>
</feature>
<feature type="domain" description="Fungal-type protein kinase" evidence="2">
    <location>
        <begin position="705"/>
        <end position="748"/>
    </location>
</feature>
<dbReference type="Gene3D" id="1.10.510.10">
    <property type="entry name" value="Transferase(Phosphotransferase) domain 1"/>
    <property type="match status" value="1"/>
</dbReference>
<feature type="compositionally biased region" description="Low complexity" evidence="1">
    <location>
        <begin position="618"/>
        <end position="637"/>
    </location>
</feature>
<protein>
    <recommendedName>
        <fullName evidence="2">Fungal-type protein kinase domain-containing protein</fullName>
    </recommendedName>
</protein>
<feature type="compositionally biased region" description="Basic and acidic residues" evidence="1">
    <location>
        <begin position="700"/>
        <end position="710"/>
    </location>
</feature>
<reference evidence="3 4" key="1">
    <citation type="submission" date="2016-07" db="EMBL/GenBank/DDBJ databases">
        <title>Draft genome of the white-rot fungus Obba rivulosa 3A-2.</title>
        <authorList>
            <consortium name="DOE Joint Genome Institute"/>
            <person name="Miettinen O."/>
            <person name="Riley R."/>
            <person name="Acob R."/>
            <person name="Barry K."/>
            <person name="Cullen D."/>
            <person name="De Vries R."/>
            <person name="Hainaut M."/>
            <person name="Hatakka A."/>
            <person name="Henrissat B."/>
            <person name="Hilden K."/>
            <person name="Kuo R."/>
            <person name="Labutti K."/>
            <person name="Lipzen A."/>
            <person name="Makela M.R."/>
            <person name="Sandor L."/>
            <person name="Spatafora J.W."/>
            <person name="Grigoriev I.V."/>
            <person name="Hibbett D.S."/>
        </authorList>
    </citation>
    <scope>NUCLEOTIDE SEQUENCE [LARGE SCALE GENOMIC DNA]</scope>
    <source>
        <strain evidence="3 4">3A-2</strain>
    </source>
</reference>
<dbReference type="PANTHER" id="PTHR38248">
    <property type="entry name" value="FUNK1 6"/>
    <property type="match status" value="1"/>
</dbReference>
<evidence type="ECO:0000313" key="4">
    <source>
        <dbReference type="Proteomes" id="UP000250043"/>
    </source>
</evidence>
<feature type="compositionally biased region" description="Basic and acidic residues" evidence="1">
    <location>
        <begin position="588"/>
        <end position="603"/>
    </location>
</feature>
<keyword evidence="4" id="KW-1185">Reference proteome</keyword>
<feature type="region of interest" description="Disordered" evidence="1">
    <location>
        <begin position="588"/>
        <end position="710"/>
    </location>
</feature>
<evidence type="ECO:0000259" key="2">
    <source>
        <dbReference type="Pfam" id="PF17667"/>
    </source>
</evidence>
<dbReference type="AlphaFoldDB" id="A0A8E2DPL7"/>
<evidence type="ECO:0000313" key="3">
    <source>
        <dbReference type="EMBL" id="OCH93421.1"/>
    </source>
</evidence>
<organism evidence="3 4">
    <name type="scientific">Obba rivulosa</name>
    <dbReference type="NCBI Taxonomy" id="1052685"/>
    <lineage>
        <taxon>Eukaryota</taxon>
        <taxon>Fungi</taxon>
        <taxon>Dikarya</taxon>
        <taxon>Basidiomycota</taxon>
        <taxon>Agaricomycotina</taxon>
        <taxon>Agaricomycetes</taxon>
        <taxon>Polyporales</taxon>
        <taxon>Gelatoporiaceae</taxon>
        <taxon>Obba</taxon>
    </lineage>
</organism>
<feature type="compositionally biased region" description="Acidic residues" evidence="1">
    <location>
        <begin position="872"/>
        <end position="925"/>
    </location>
</feature>
<feature type="region of interest" description="Disordered" evidence="1">
    <location>
        <begin position="871"/>
        <end position="925"/>
    </location>
</feature>
<dbReference type="Proteomes" id="UP000250043">
    <property type="component" value="Unassembled WGS sequence"/>
</dbReference>
<dbReference type="InterPro" id="IPR011009">
    <property type="entry name" value="Kinase-like_dom_sf"/>
</dbReference>
<feature type="domain" description="Fungal-type protein kinase" evidence="2">
    <location>
        <begin position="285"/>
        <end position="453"/>
    </location>
</feature>
<gene>
    <name evidence="3" type="ORF">OBBRIDRAFT_832674</name>
</gene>
<name>A0A8E2DPL7_9APHY</name>
<dbReference type="OrthoDB" id="5584477at2759"/>